<sequence length="41" mass="4664">MQKNFDFKNKVSKKGLSRTSKDINPTKGYVMGGFLPEDLFP</sequence>
<accession>A0A8J2PAK2</accession>
<dbReference type="AlphaFoldDB" id="A0A8J2PAK2"/>
<organism evidence="1 2">
    <name type="scientific">Allacma fusca</name>
    <dbReference type="NCBI Taxonomy" id="39272"/>
    <lineage>
        <taxon>Eukaryota</taxon>
        <taxon>Metazoa</taxon>
        <taxon>Ecdysozoa</taxon>
        <taxon>Arthropoda</taxon>
        <taxon>Hexapoda</taxon>
        <taxon>Collembola</taxon>
        <taxon>Symphypleona</taxon>
        <taxon>Sminthuridae</taxon>
        <taxon>Allacma</taxon>
    </lineage>
</organism>
<gene>
    <name evidence="1" type="ORF">AFUS01_LOCUS20986</name>
</gene>
<dbReference type="Proteomes" id="UP000708208">
    <property type="component" value="Unassembled WGS sequence"/>
</dbReference>
<protein>
    <submittedName>
        <fullName evidence="1">Uncharacterized protein</fullName>
    </submittedName>
</protein>
<name>A0A8J2PAK2_9HEXA</name>
<proteinExistence type="predicted"/>
<evidence type="ECO:0000313" key="2">
    <source>
        <dbReference type="Proteomes" id="UP000708208"/>
    </source>
</evidence>
<reference evidence="1" key="1">
    <citation type="submission" date="2021-06" db="EMBL/GenBank/DDBJ databases">
        <authorList>
            <person name="Hodson N. C."/>
            <person name="Mongue J. A."/>
            <person name="Jaron S. K."/>
        </authorList>
    </citation>
    <scope>NUCLEOTIDE SEQUENCE</scope>
</reference>
<evidence type="ECO:0000313" key="1">
    <source>
        <dbReference type="EMBL" id="CAG7732467.1"/>
    </source>
</evidence>
<comment type="caution">
    <text evidence="1">The sequence shown here is derived from an EMBL/GenBank/DDBJ whole genome shotgun (WGS) entry which is preliminary data.</text>
</comment>
<keyword evidence="2" id="KW-1185">Reference proteome</keyword>
<dbReference type="EMBL" id="CAJVCH010232124">
    <property type="protein sequence ID" value="CAG7732467.1"/>
    <property type="molecule type" value="Genomic_DNA"/>
</dbReference>